<protein>
    <submittedName>
        <fullName evidence="1">Uncharacterized protein</fullName>
    </submittedName>
</protein>
<sequence length="68" mass="7989">MRLNPFFQFTAFQTDAFRRVRPFANLLTQVDLKLPLHLSRSRHLPHRSPHVFKKGVLSHNGFCFGVQK</sequence>
<dbReference type="Proteomes" id="UP000239047">
    <property type="component" value="Unassembled WGS sequence"/>
</dbReference>
<comment type="caution">
    <text evidence="1">The sequence shown here is derived from an EMBL/GenBank/DDBJ whole genome shotgun (WGS) entry which is preliminary data.</text>
</comment>
<evidence type="ECO:0000313" key="2">
    <source>
        <dbReference type="Proteomes" id="UP000239047"/>
    </source>
</evidence>
<proteinExistence type="predicted"/>
<keyword evidence="2" id="KW-1185">Reference proteome</keyword>
<dbReference type="AlphaFoldDB" id="A0A2S5GDB1"/>
<evidence type="ECO:0000313" key="1">
    <source>
        <dbReference type="EMBL" id="PPA70979.1"/>
    </source>
</evidence>
<dbReference type="EMBL" id="PREZ01000003">
    <property type="protein sequence ID" value="PPA70979.1"/>
    <property type="molecule type" value="Genomic_DNA"/>
</dbReference>
<name>A0A2S5GDB1_9BACL</name>
<reference evidence="1 2" key="1">
    <citation type="submission" date="2018-02" db="EMBL/GenBank/DDBJ databases">
        <title>Jeotgalibacillus proteolyticum sp. nov. a protease producing bacterium isolated from ocean sediments of Laizhou Bay.</title>
        <authorList>
            <person name="Li Y."/>
        </authorList>
    </citation>
    <scope>NUCLEOTIDE SEQUENCE [LARGE SCALE GENOMIC DNA]</scope>
    <source>
        <strain evidence="1 2">22-7</strain>
    </source>
</reference>
<accession>A0A2S5GDB1</accession>
<organism evidence="1 2">
    <name type="scientific">Jeotgalibacillus proteolyticus</name>
    <dbReference type="NCBI Taxonomy" id="2082395"/>
    <lineage>
        <taxon>Bacteria</taxon>
        <taxon>Bacillati</taxon>
        <taxon>Bacillota</taxon>
        <taxon>Bacilli</taxon>
        <taxon>Bacillales</taxon>
        <taxon>Caryophanaceae</taxon>
        <taxon>Jeotgalibacillus</taxon>
    </lineage>
</organism>
<gene>
    <name evidence="1" type="ORF">C4B60_09360</name>
</gene>